<dbReference type="CDD" id="cd00755">
    <property type="entry name" value="YgdL_like"/>
    <property type="match status" value="1"/>
</dbReference>
<dbReference type="InterPro" id="IPR045886">
    <property type="entry name" value="ThiF/MoeB/HesA"/>
</dbReference>
<accession>A0A229FWG9</accession>
<dbReference type="InterPro" id="IPR035985">
    <property type="entry name" value="Ubiquitin-activating_enz"/>
</dbReference>
<dbReference type="Pfam" id="PF00899">
    <property type="entry name" value="ThiF"/>
    <property type="match status" value="1"/>
</dbReference>
<dbReference type="Proteomes" id="UP000215188">
    <property type="component" value="Unassembled WGS sequence"/>
</dbReference>
<dbReference type="GO" id="GO:0061504">
    <property type="term" value="P:cyclic threonylcarbamoyladenosine biosynthetic process"/>
    <property type="evidence" value="ECO:0007669"/>
    <property type="project" value="TreeGrafter"/>
</dbReference>
<dbReference type="EMBL" id="NJGG01000001">
    <property type="protein sequence ID" value="OXL16351.1"/>
    <property type="molecule type" value="Genomic_DNA"/>
</dbReference>
<dbReference type="InterPro" id="IPR000594">
    <property type="entry name" value="ThiF_NAD_FAD-bd"/>
</dbReference>
<comment type="caution">
    <text evidence="2">The sequence shown here is derived from an EMBL/GenBank/DDBJ whole genome shotgun (WGS) entry which is preliminary data.</text>
</comment>
<proteinExistence type="predicted"/>
<dbReference type="GO" id="GO:0061503">
    <property type="term" value="F:tRNA threonylcarbamoyladenosine dehydratase"/>
    <property type="evidence" value="ECO:0007669"/>
    <property type="project" value="TreeGrafter"/>
</dbReference>
<sequence>MAMDANQDTNQIRRFAGVARLYGESGLQTFEKAHVLVAGLGGVGSWAVEALARSGIGELTLMDFDHIAVSNVNRQLHAIEDNFGKSKSEAMAERVRQINPLIKLNIIDEFLTPDNLDAHLHKNAENPYFAVLDATDDVKMKIVLAAYCEGRDELGRARLSEQKEQERTKQSNKKSLTIPLIICGGAGGKLDPSRIKAADLAKTTQDPVLSKIRYSLRKEYGFSNDPKKKLGVTAIYSDEPRQGVASGGLSCAGYGSAVTVTATFGFVAAAEVLKLLQKP</sequence>
<dbReference type="OrthoDB" id="9804150at2"/>
<dbReference type="AlphaFoldDB" id="A0A229FWG9"/>
<dbReference type="PANTHER" id="PTHR43267:SF1">
    <property type="entry name" value="TRNA THREONYLCARBAMOYLADENOSINE DEHYDRATASE"/>
    <property type="match status" value="1"/>
</dbReference>
<keyword evidence="3" id="KW-1185">Reference proteome</keyword>
<reference evidence="2 3" key="1">
    <citation type="submission" date="2017-06" db="EMBL/GenBank/DDBJ databases">
        <title>Reclassification of a Polynucleobacter cosmopolitanus strain isolated from tropical Lake Victoria as Polynucleobacter victoriensis comb. nov.</title>
        <authorList>
            <person name="Hahn M.W."/>
        </authorList>
    </citation>
    <scope>NUCLEOTIDE SEQUENCE [LARGE SCALE GENOMIC DNA]</scope>
    <source>
        <strain evidence="2 3">MWH-MoIso2</strain>
    </source>
</reference>
<gene>
    <name evidence="2" type="ORF">AOC33_04600</name>
</gene>
<feature type="domain" description="THIF-type NAD/FAD binding fold" evidence="1">
    <location>
        <begin position="20"/>
        <end position="277"/>
    </location>
</feature>
<dbReference type="Gene3D" id="3.40.50.720">
    <property type="entry name" value="NAD(P)-binding Rossmann-like Domain"/>
    <property type="match status" value="1"/>
</dbReference>
<evidence type="ECO:0000259" key="1">
    <source>
        <dbReference type="Pfam" id="PF00899"/>
    </source>
</evidence>
<protein>
    <submittedName>
        <fullName evidence="2">tRNA cyclic N6-threonylcarbamoyladenosine(37) synthase TcdA</fullName>
    </submittedName>
</protein>
<organism evidence="2 3">
    <name type="scientific">Polynucleobacter cosmopolitanus</name>
    <dbReference type="NCBI Taxonomy" id="351345"/>
    <lineage>
        <taxon>Bacteria</taxon>
        <taxon>Pseudomonadati</taxon>
        <taxon>Pseudomonadota</taxon>
        <taxon>Betaproteobacteria</taxon>
        <taxon>Burkholderiales</taxon>
        <taxon>Burkholderiaceae</taxon>
        <taxon>Polynucleobacter</taxon>
    </lineage>
</organism>
<dbReference type="PANTHER" id="PTHR43267">
    <property type="entry name" value="TRNA THREONYLCARBAMOYLADENOSINE DEHYDRATASE"/>
    <property type="match status" value="1"/>
</dbReference>
<evidence type="ECO:0000313" key="3">
    <source>
        <dbReference type="Proteomes" id="UP000215188"/>
    </source>
</evidence>
<name>A0A229FWG9_9BURK</name>
<evidence type="ECO:0000313" key="2">
    <source>
        <dbReference type="EMBL" id="OXL16351.1"/>
    </source>
</evidence>
<dbReference type="GO" id="GO:0008641">
    <property type="term" value="F:ubiquitin-like modifier activating enzyme activity"/>
    <property type="evidence" value="ECO:0007669"/>
    <property type="project" value="InterPro"/>
</dbReference>
<dbReference type="SUPFAM" id="SSF69572">
    <property type="entry name" value="Activating enzymes of the ubiquitin-like proteins"/>
    <property type="match status" value="1"/>
</dbReference>